<evidence type="ECO:0000256" key="5">
    <source>
        <dbReference type="ARBA" id="ARBA00023002"/>
    </source>
</evidence>
<reference evidence="8" key="1">
    <citation type="submission" date="2016-09" db="EMBL/GenBank/DDBJ databases">
        <authorList>
            <person name="Greninger A.L."/>
            <person name="Jerome K.R."/>
            <person name="Mcnair B."/>
            <person name="Wallis C."/>
            <person name="Fang F."/>
        </authorList>
    </citation>
    <scope>NUCLEOTIDE SEQUENCE [LARGE SCALE GENOMIC DNA]</scope>
    <source>
        <strain evidence="8">M7</strain>
    </source>
</reference>
<dbReference type="SUPFAM" id="SSF51905">
    <property type="entry name" value="FAD/NAD(P)-binding domain"/>
    <property type="match status" value="1"/>
</dbReference>
<accession>A0A1E3RZV6</accession>
<evidence type="ECO:0000313" key="7">
    <source>
        <dbReference type="EMBL" id="ODQ95388.1"/>
    </source>
</evidence>
<dbReference type="PANTHER" id="PTHR42913:SF3">
    <property type="entry name" value="64 KDA MITOCHONDRIAL NADH DEHYDROGENASE (EUROFUNG)"/>
    <property type="match status" value="1"/>
</dbReference>
<dbReference type="InterPro" id="IPR036188">
    <property type="entry name" value="FAD/NAD-bd_sf"/>
</dbReference>
<gene>
    <name evidence="7" type="ORF">BHQ17_05200</name>
</gene>
<protein>
    <submittedName>
        <fullName evidence="7">Pyridine nucleotide-disulfide oxidoreductase</fullName>
    </submittedName>
</protein>
<feature type="domain" description="FAD/NAD(P)-binding" evidence="6">
    <location>
        <begin position="3"/>
        <end position="296"/>
    </location>
</feature>
<sequence length="386" mass="41125">MKEVLILGAGYTGMTAAAGLAGRVKRRDDVHITLVNPQTRFTERLRLHQIASGQTLEDLHIPDRLTSTGVDFVKGWVTGIDAAAQTVRIDDDVTLRYDTLVYALGSVTDTAGVPGVDEFAYSLTSGQDAAMLAAHLDRMADGTVVVAGGGLTGVESAAEIAEQHPGLDVVLLSRQTPGSMMGAKARARLHAGLNRLGVQVRAGVDIVKVMADGVALADGEVIAAQAVLWTTGVRVSPLAVAAGLTVDDRGRIVTDESLRSVSHPNVYAVGDAAAIRQGYGVIHGTCQSGIPTAMHAAASITRELKGKHPKAFRFGYVHQPVSLGRKDAVIQFTRPDDTPRRFYLAGWLAAAYKETVSSSPWPTFRLIRVFPWLGSATWRRGGRSTR</sequence>
<dbReference type="EMBL" id="MIGZ01000019">
    <property type="protein sequence ID" value="ODQ95388.1"/>
    <property type="molecule type" value="Genomic_DNA"/>
</dbReference>
<dbReference type="Gene3D" id="3.50.50.100">
    <property type="match status" value="1"/>
</dbReference>
<dbReference type="PANTHER" id="PTHR42913">
    <property type="entry name" value="APOPTOSIS-INDUCING FACTOR 1"/>
    <property type="match status" value="1"/>
</dbReference>
<dbReference type="Proteomes" id="UP000094243">
    <property type="component" value="Unassembled WGS sequence"/>
</dbReference>
<evidence type="ECO:0000313" key="8">
    <source>
        <dbReference type="Proteomes" id="UP000094243"/>
    </source>
</evidence>
<dbReference type="GO" id="GO:0003955">
    <property type="term" value="F:NAD(P)H dehydrogenase (quinone) activity"/>
    <property type="evidence" value="ECO:0007669"/>
    <property type="project" value="TreeGrafter"/>
</dbReference>
<dbReference type="InterPro" id="IPR051169">
    <property type="entry name" value="NADH-Q_oxidoreductase"/>
</dbReference>
<evidence type="ECO:0000256" key="2">
    <source>
        <dbReference type="ARBA" id="ARBA00005272"/>
    </source>
</evidence>
<dbReference type="AlphaFoldDB" id="A0A1E3RZV6"/>
<dbReference type="RefSeq" id="WP_069404167.1">
    <property type="nucleotide sequence ID" value="NZ_MIGZ01000019.1"/>
</dbReference>
<dbReference type="PRINTS" id="PR00368">
    <property type="entry name" value="FADPNR"/>
</dbReference>
<dbReference type="Pfam" id="PF07992">
    <property type="entry name" value="Pyr_redox_2"/>
    <property type="match status" value="1"/>
</dbReference>
<keyword evidence="8" id="KW-1185">Reference proteome</keyword>
<comment type="caution">
    <text evidence="7">The sequence shown here is derived from an EMBL/GenBank/DDBJ whole genome shotgun (WGS) entry which is preliminary data.</text>
</comment>
<proteinExistence type="inferred from homology"/>
<comment type="similarity">
    <text evidence="2">Belongs to the NADH dehydrogenase family.</text>
</comment>
<keyword evidence="5" id="KW-0560">Oxidoreductase</keyword>
<evidence type="ECO:0000256" key="1">
    <source>
        <dbReference type="ARBA" id="ARBA00001974"/>
    </source>
</evidence>
<dbReference type="PRINTS" id="PR00469">
    <property type="entry name" value="PNDRDTASEII"/>
</dbReference>
<keyword evidence="4" id="KW-0274">FAD</keyword>
<name>A0A1E3RZV6_9MYCO</name>
<organism evidence="7 8">
    <name type="scientific">Mycolicibacterium holsaticum</name>
    <dbReference type="NCBI Taxonomy" id="152142"/>
    <lineage>
        <taxon>Bacteria</taxon>
        <taxon>Bacillati</taxon>
        <taxon>Actinomycetota</taxon>
        <taxon>Actinomycetes</taxon>
        <taxon>Mycobacteriales</taxon>
        <taxon>Mycobacteriaceae</taxon>
        <taxon>Mycolicibacterium</taxon>
    </lineage>
</organism>
<evidence type="ECO:0000259" key="6">
    <source>
        <dbReference type="Pfam" id="PF07992"/>
    </source>
</evidence>
<dbReference type="GO" id="GO:0019646">
    <property type="term" value="P:aerobic electron transport chain"/>
    <property type="evidence" value="ECO:0007669"/>
    <property type="project" value="TreeGrafter"/>
</dbReference>
<dbReference type="OrthoDB" id="9784880at2"/>
<dbReference type="InterPro" id="IPR023753">
    <property type="entry name" value="FAD/NAD-binding_dom"/>
</dbReference>
<comment type="cofactor">
    <cofactor evidence="1">
        <name>FAD</name>
        <dbReference type="ChEBI" id="CHEBI:57692"/>
    </cofactor>
</comment>
<evidence type="ECO:0000256" key="3">
    <source>
        <dbReference type="ARBA" id="ARBA00022630"/>
    </source>
</evidence>
<evidence type="ECO:0000256" key="4">
    <source>
        <dbReference type="ARBA" id="ARBA00022827"/>
    </source>
</evidence>
<keyword evidence="3" id="KW-0285">Flavoprotein</keyword>